<dbReference type="AlphaFoldDB" id="A0A212LUI6"/>
<keyword evidence="2" id="KW-0479">Metal-binding</keyword>
<evidence type="ECO:0000256" key="3">
    <source>
        <dbReference type="ARBA" id="ARBA00023002"/>
    </source>
</evidence>
<dbReference type="Gene3D" id="3.10.20.30">
    <property type="match status" value="1"/>
</dbReference>
<dbReference type="SUPFAM" id="SSF47741">
    <property type="entry name" value="CO dehydrogenase ISP C-domain like"/>
    <property type="match status" value="1"/>
</dbReference>
<dbReference type="InterPro" id="IPR051452">
    <property type="entry name" value="Diverse_Oxidoreductases"/>
</dbReference>
<evidence type="ECO:0000256" key="4">
    <source>
        <dbReference type="ARBA" id="ARBA00023004"/>
    </source>
</evidence>
<dbReference type="PANTHER" id="PTHR44379:SF5">
    <property type="entry name" value="OXIDOREDUCTASE WITH IRON-SULFUR SUBUNIT"/>
    <property type="match status" value="1"/>
</dbReference>
<dbReference type="FunFam" id="3.10.20.30:FF:000020">
    <property type="entry name" value="Xanthine dehydrogenase iron-sulfur subunit"/>
    <property type="match status" value="1"/>
</dbReference>
<evidence type="ECO:0000256" key="2">
    <source>
        <dbReference type="ARBA" id="ARBA00022723"/>
    </source>
</evidence>
<protein>
    <submittedName>
        <fullName evidence="8">Xanthine dehydrogenase, Fe-S binding subunit</fullName>
    </submittedName>
</protein>
<keyword evidence="1" id="KW-0001">2Fe-2S</keyword>
<dbReference type="PANTHER" id="PTHR44379">
    <property type="entry name" value="OXIDOREDUCTASE WITH IRON-SULFUR SUBUNIT"/>
    <property type="match status" value="1"/>
</dbReference>
<name>A0A212LUI6_9FIRM</name>
<keyword evidence="3" id="KW-0560">Oxidoreductase</keyword>
<dbReference type="EMBL" id="FMJE01000003">
    <property type="protein sequence ID" value="SCM81166.1"/>
    <property type="molecule type" value="Genomic_DNA"/>
</dbReference>
<dbReference type="GO" id="GO:0016491">
    <property type="term" value="F:oxidoreductase activity"/>
    <property type="evidence" value="ECO:0007669"/>
    <property type="project" value="UniProtKB-KW"/>
</dbReference>
<dbReference type="FunFam" id="1.10.150.120:FF:000003">
    <property type="entry name" value="Carbon monoxide dehydrogenase, small subunit"/>
    <property type="match status" value="1"/>
</dbReference>
<dbReference type="Pfam" id="PF01799">
    <property type="entry name" value="Fer2_2"/>
    <property type="match status" value="1"/>
</dbReference>
<feature type="domain" description="2Fe-2S ferredoxin-type" evidence="7">
    <location>
        <begin position="1"/>
        <end position="77"/>
    </location>
</feature>
<dbReference type="Pfam" id="PF00111">
    <property type="entry name" value="Fer2"/>
    <property type="match status" value="1"/>
</dbReference>
<comment type="pathway">
    <text evidence="6">Alkaloid degradation; nicotine degradation.</text>
</comment>
<dbReference type="GO" id="GO:0046872">
    <property type="term" value="F:metal ion binding"/>
    <property type="evidence" value="ECO:0007669"/>
    <property type="project" value="UniProtKB-KW"/>
</dbReference>
<evidence type="ECO:0000256" key="1">
    <source>
        <dbReference type="ARBA" id="ARBA00022714"/>
    </source>
</evidence>
<dbReference type="InterPro" id="IPR001041">
    <property type="entry name" value="2Fe-2S_ferredoxin-type"/>
</dbReference>
<dbReference type="InterPro" id="IPR036010">
    <property type="entry name" value="2Fe-2S_ferredoxin-like_sf"/>
</dbReference>
<sequence length="158" mass="16655">MLIDLTVNGKPHTLAVEPQERLLDLLRLKLKLTGAKEGCGEGECGACTVIMNGEAVNACMVLAYQARNAEILTIEGLASGGELDAVQQAFVQHGAVQCGYCTPGMVMSSKALLMRNTKPTEAEIREALAGNLCRCTGYVNIIKAVKSAAEGMNGGQSR</sequence>
<keyword evidence="4" id="KW-0408">Iron</keyword>
<keyword evidence="5" id="KW-0411">Iron-sulfur</keyword>
<accession>A0A212LUI6</accession>
<evidence type="ECO:0000313" key="8">
    <source>
        <dbReference type="EMBL" id="SCM81166.1"/>
    </source>
</evidence>
<dbReference type="InterPro" id="IPR002888">
    <property type="entry name" value="2Fe-2S-bd"/>
</dbReference>
<evidence type="ECO:0000256" key="5">
    <source>
        <dbReference type="ARBA" id="ARBA00023014"/>
    </source>
</evidence>
<proteinExistence type="predicted"/>
<evidence type="ECO:0000259" key="7">
    <source>
        <dbReference type="PROSITE" id="PS51085"/>
    </source>
</evidence>
<dbReference type="Gene3D" id="1.10.150.120">
    <property type="entry name" value="[2Fe-2S]-binding domain"/>
    <property type="match status" value="1"/>
</dbReference>
<evidence type="ECO:0000256" key="6">
    <source>
        <dbReference type="ARBA" id="ARBA00060707"/>
    </source>
</evidence>
<reference evidence="8" key="1">
    <citation type="submission" date="2016-08" db="EMBL/GenBank/DDBJ databases">
        <authorList>
            <person name="Seilhamer J.J."/>
        </authorList>
    </citation>
    <scope>NUCLEOTIDE SEQUENCE</scope>
    <source>
        <strain evidence="8">86</strain>
    </source>
</reference>
<dbReference type="PROSITE" id="PS00197">
    <property type="entry name" value="2FE2S_FER_1"/>
    <property type="match status" value="1"/>
</dbReference>
<dbReference type="InterPro" id="IPR012675">
    <property type="entry name" value="Beta-grasp_dom_sf"/>
</dbReference>
<dbReference type="PROSITE" id="PS51085">
    <property type="entry name" value="2FE2S_FER_2"/>
    <property type="match status" value="1"/>
</dbReference>
<dbReference type="RefSeq" id="WP_288184266.1">
    <property type="nucleotide sequence ID" value="NZ_LT608335.1"/>
</dbReference>
<dbReference type="GO" id="GO:0051537">
    <property type="term" value="F:2 iron, 2 sulfur cluster binding"/>
    <property type="evidence" value="ECO:0007669"/>
    <property type="project" value="UniProtKB-KW"/>
</dbReference>
<dbReference type="InterPro" id="IPR006058">
    <property type="entry name" value="2Fe2S_fd_BS"/>
</dbReference>
<gene>
    <name evidence="8" type="primary">xdhC</name>
    <name evidence="8" type="ORF">KL86SPO_31345</name>
</gene>
<organism evidence="8">
    <name type="scientific">uncultured Sporomusa sp</name>
    <dbReference type="NCBI Taxonomy" id="307249"/>
    <lineage>
        <taxon>Bacteria</taxon>
        <taxon>Bacillati</taxon>
        <taxon>Bacillota</taxon>
        <taxon>Negativicutes</taxon>
        <taxon>Selenomonadales</taxon>
        <taxon>Sporomusaceae</taxon>
        <taxon>Sporomusa</taxon>
        <taxon>environmental samples</taxon>
    </lineage>
</organism>
<dbReference type="SUPFAM" id="SSF54292">
    <property type="entry name" value="2Fe-2S ferredoxin-like"/>
    <property type="match status" value="1"/>
</dbReference>
<dbReference type="InterPro" id="IPR036884">
    <property type="entry name" value="2Fe-2S-bd_dom_sf"/>
</dbReference>